<comment type="similarity">
    <text evidence="3">Belongs to the HARBI1 family.</text>
</comment>
<organism evidence="12">
    <name type="scientific">Vitis vinifera</name>
    <name type="common">Grape</name>
    <dbReference type="NCBI Taxonomy" id="29760"/>
    <lineage>
        <taxon>Eukaryota</taxon>
        <taxon>Viridiplantae</taxon>
        <taxon>Streptophyta</taxon>
        <taxon>Embryophyta</taxon>
        <taxon>Tracheophyta</taxon>
        <taxon>Spermatophyta</taxon>
        <taxon>Magnoliopsida</taxon>
        <taxon>eudicotyledons</taxon>
        <taxon>Gunneridae</taxon>
        <taxon>Pentapetalae</taxon>
        <taxon>rosids</taxon>
        <taxon>Vitales</taxon>
        <taxon>Vitaceae</taxon>
        <taxon>Viteae</taxon>
        <taxon>Vitis</taxon>
    </lineage>
</organism>
<protein>
    <submittedName>
        <fullName evidence="12">Uncharacterized protein</fullName>
    </submittedName>
</protein>
<proteinExistence type="inferred from homology"/>
<keyword evidence="9" id="KW-0472">Membrane</keyword>
<feature type="domain" description="DUF8040" evidence="11">
    <location>
        <begin position="142"/>
        <end position="229"/>
    </location>
</feature>
<feature type="region of interest" description="Disordered" evidence="8">
    <location>
        <begin position="1"/>
        <end position="29"/>
    </location>
</feature>
<dbReference type="InterPro" id="IPR058353">
    <property type="entry name" value="DUF8040"/>
</dbReference>
<dbReference type="GO" id="GO:0004518">
    <property type="term" value="F:nuclease activity"/>
    <property type="evidence" value="ECO:0007669"/>
    <property type="project" value="UniProtKB-KW"/>
</dbReference>
<comment type="cofactor">
    <cofactor evidence="1">
        <name>a divalent metal cation</name>
        <dbReference type="ChEBI" id="CHEBI:60240"/>
    </cofactor>
</comment>
<evidence type="ECO:0000256" key="7">
    <source>
        <dbReference type="ARBA" id="ARBA00023242"/>
    </source>
</evidence>
<dbReference type="PANTHER" id="PTHR22930:SF268">
    <property type="entry name" value="NUCLEASE HARBI1"/>
    <property type="match status" value="1"/>
</dbReference>
<evidence type="ECO:0000256" key="4">
    <source>
        <dbReference type="ARBA" id="ARBA00022722"/>
    </source>
</evidence>
<evidence type="ECO:0000256" key="3">
    <source>
        <dbReference type="ARBA" id="ARBA00006958"/>
    </source>
</evidence>
<dbReference type="ExpressionAtlas" id="A5B7K8">
    <property type="expression patterns" value="baseline"/>
</dbReference>
<evidence type="ECO:0000256" key="5">
    <source>
        <dbReference type="ARBA" id="ARBA00022723"/>
    </source>
</evidence>
<evidence type="ECO:0000256" key="8">
    <source>
        <dbReference type="SAM" id="MobiDB-lite"/>
    </source>
</evidence>
<evidence type="ECO:0000313" key="12">
    <source>
        <dbReference type="EMBL" id="CAN63216.1"/>
    </source>
</evidence>
<dbReference type="InterPro" id="IPR045249">
    <property type="entry name" value="HARBI1-like"/>
</dbReference>
<keyword evidence="5" id="KW-0479">Metal-binding</keyword>
<comment type="subcellular location">
    <subcellularLocation>
        <location evidence="2">Nucleus</location>
    </subcellularLocation>
</comment>
<keyword evidence="9" id="KW-1133">Transmembrane helix</keyword>
<feature type="transmembrane region" description="Helical" evidence="9">
    <location>
        <begin position="102"/>
        <end position="122"/>
    </location>
</feature>
<keyword evidence="4" id="KW-0540">Nuclease</keyword>
<accession>A5B7K8</accession>
<evidence type="ECO:0000256" key="9">
    <source>
        <dbReference type="SAM" id="Phobius"/>
    </source>
</evidence>
<evidence type="ECO:0000259" key="10">
    <source>
        <dbReference type="Pfam" id="PF13359"/>
    </source>
</evidence>
<dbReference type="Pfam" id="PF26138">
    <property type="entry name" value="DUF8040"/>
    <property type="match status" value="1"/>
</dbReference>
<name>A5B7K8_VITVI</name>
<dbReference type="EMBL" id="AM449440">
    <property type="protein sequence ID" value="CAN63216.1"/>
    <property type="molecule type" value="Genomic_DNA"/>
</dbReference>
<keyword evidence="6" id="KW-0378">Hydrolase</keyword>
<evidence type="ECO:0000256" key="1">
    <source>
        <dbReference type="ARBA" id="ARBA00001968"/>
    </source>
</evidence>
<evidence type="ECO:0000256" key="2">
    <source>
        <dbReference type="ARBA" id="ARBA00004123"/>
    </source>
</evidence>
<dbReference type="GO" id="GO:0005634">
    <property type="term" value="C:nucleus"/>
    <property type="evidence" value="ECO:0007669"/>
    <property type="project" value="UniProtKB-SubCell"/>
</dbReference>
<dbReference type="GO" id="GO:0046872">
    <property type="term" value="F:metal ion binding"/>
    <property type="evidence" value="ECO:0007669"/>
    <property type="project" value="UniProtKB-KW"/>
</dbReference>
<dbReference type="GO" id="GO:0016787">
    <property type="term" value="F:hydrolase activity"/>
    <property type="evidence" value="ECO:0007669"/>
    <property type="project" value="UniProtKB-KW"/>
</dbReference>
<evidence type="ECO:0000256" key="6">
    <source>
        <dbReference type="ARBA" id="ARBA00022801"/>
    </source>
</evidence>
<evidence type="ECO:0000259" key="11">
    <source>
        <dbReference type="Pfam" id="PF26138"/>
    </source>
</evidence>
<dbReference type="InterPro" id="IPR027806">
    <property type="entry name" value="HARBI1_dom"/>
</dbReference>
<keyword evidence="7" id="KW-0539">Nucleus</keyword>
<dbReference type="Pfam" id="PF13359">
    <property type="entry name" value="DDE_Tnp_4"/>
    <property type="match status" value="1"/>
</dbReference>
<feature type="domain" description="DDE Tnp4" evidence="10">
    <location>
        <begin position="265"/>
        <end position="427"/>
    </location>
</feature>
<sequence>MASQRSRPFQRPPLSLRPPSSASENLPISGTRVPIDEEACSNLLEDLEPLSPIQVLVFLKQEGVQAAIGHIIINKKEIAFSLTPTLEMNQTYNEEWQRLGRWAATCVAMYAAYAAILVSVYHCSNYLERSISNEGDYERHALMERLTLMDNEDFYNQLRMGKDAFARLVNILRGTGRLRNNAHSNVEEQVAKFLHIVDHNLRNRTMKFYFKRSSETISRHFHQVLRAIISLDDVFLKQPDGLKCPQEIKDNTKFWPYFKDCIGAIDGSHFRVKVSNDVVHRYRGRNYYPTQNVLAACSFDLKFTYVLPGWEGSASDSRILDNALVRDFDKLIVPQGKYYLADAGFQLKIGFLTPYRSTRYHLKEYSVHQPENDREVFNLRHSSLRNAIERAFGVLKKRFPIIASGTEPHYPVDTQSDIILACCILHNYLMGVDPDERLIAEVDRELFSEEAEFESMMKHSEGFEVHKSAHPGASQLRHKPIRNYDKLSILLGKDRATGSLAAGAKERQLRWAQEQNLDDTIPLGSSQHGIRDETFAYVENEATTETSFSSADASVSAPKSNKETKKRKAKYADIVSEELRSIRVGMDAVVAALDRSNLQNYTEEQLFEEIAKVGGMSDVSHMKAYQALTGDVSAARAFLACPIDRRRGKAELVKQFSKLW</sequence>
<dbReference type="AlphaFoldDB" id="A5B7K8"/>
<gene>
    <name evidence="12" type="ORF">VITISV_033852</name>
</gene>
<reference evidence="12" key="1">
    <citation type="journal article" date="2007" name="PLoS ONE">
        <title>The first genome sequence of an elite grapevine cultivar (Pinot noir Vitis vinifera L.): coping with a highly heterozygous genome.</title>
        <authorList>
            <person name="Velasco R."/>
            <person name="Zharkikh A."/>
            <person name="Troggio M."/>
            <person name="Cartwright D.A."/>
            <person name="Cestaro A."/>
            <person name="Pruss D."/>
            <person name="Pindo M."/>
            <person name="FitzGerald L.M."/>
            <person name="Vezzulli S."/>
            <person name="Reid J."/>
            <person name="Malacarne G."/>
            <person name="Iliev D."/>
            <person name="Coppola G."/>
            <person name="Wardell B."/>
            <person name="Micheletti D."/>
            <person name="Macalma T."/>
            <person name="Facci M."/>
            <person name="Mitchell J.T."/>
            <person name="Perazzolli M."/>
            <person name="Eldredge G."/>
            <person name="Gatto P."/>
            <person name="Oyzerski R."/>
            <person name="Moretto M."/>
            <person name="Gutin N."/>
            <person name="Stefanini M."/>
            <person name="Chen Y."/>
            <person name="Segala C."/>
            <person name="Davenport C."/>
            <person name="Dematte L."/>
            <person name="Mraz A."/>
            <person name="Battilana J."/>
            <person name="Stormo K."/>
            <person name="Costa F."/>
            <person name="Tao Q."/>
            <person name="Si-Ammour A."/>
            <person name="Harkins T."/>
            <person name="Lackey A."/>
            <person name="Perbost C."/>
            <person name="Taillon B."/>
            <person name="Stella A."/>
            <person name="Solovyev V."/>
            <person name="Fawcett J.A."/>
            <person name="Sterck L."/>
            <person name="Vandepoele K."/>
            <person name="Grando S.M."/>
            <person name="Toppo S."/>
            <person name="Moser C."/>
            <person name="Lanchbury J."/>
            <person name="Bogden R."/>
            <person name="Skolnick M."/>
            <person name="Sgaramella V."/>
            <person name="Bhatnagar S.K."/>
            <person name="Fontana P."/>
            <person name="Gutin A."/>
            <person name="Van de Peer Y."/>
            <person name="Salamini F."/>
            <person name="Viola R."/>
        </authorList>
    </citation>
    <scope>NUCLEOTIDE SEQUENCE</scope>
</reference>
<dbReference type="PANTHER" id="PTHR22930">
    <property type="match status" value="1"/>
</dbReference>
<feature type="compositionally biased region" description="Low complexity" evidence="8">
    <location>
        <begin position="1"/>
        <end position="23"/>
    </location>
</feature>
<keyword evidence="9" id="KW-0812">Transmembrane</keyword>